<sequence length="252" mass="30341">MPTFVNSLKDSEDIESYIKTFNKKDREVRDLTLYSEYVQPFTLYEKWYLKILVIYMNSILYPFKFLYDIPWVFAKSIRGIENDYPHTHKDMIILPYDFLKRSRFSLVNTIIHEKVHIFQRYNMISTITLYLDYWGLVLESYEKMKDQRANPDINNINFSYFDPMINDRVITYNRYTNNAVSLKDSVVIQNKLEASSEKKSLVYFGLIQNDHYQTEHPNEVMACLIADKIMNKKKHKPTEKWIKNLYLKSNNR</sequence>
<name>A0A6C0CWD4_9ZZZZ</name>
<dbReference type="AlphaFoldDB" id="A0A6C0CWD4"/>
<organism evidence="1">
    <name type="scientific">viral metagenome</name>
    <dbReference type="NCBI Taxonomy" id="1070528"/>
    <lineage>
        <taxon>unclassified sequences</taxon>
        <taxon>metagenomes</taxon>
        <taxon>organismal metagenomes</taxon>
    </lineage>
</organism>
<protein>
    <submittedName>
        <fullName evidence="1">Uncharacterized protein</fullName>
    </submittedName>
</protein>
<evidence type="ECO:0000313" key="1">
    <source>
        <dbReference type="EMBL" id="QHT07815.1"/>
    </source>
</evidence>
<reference evidence="1" key="1">
    <citation type="journal article" date="2020" name="Nature">
        <title>Giant virus diversity and host interactions through global metagenomics.</title>
        <authorList>
            <person name="Schulz F."/>
            <person name="Roux S."/>
            <person name="Paez-Espino D."/>
            <person name="Jungbluth S."/>
            <person name="Walsh D.A."/>
            <person name="Denef V.J."/>
            <person name="McMahon K.D."/>
            <person name="Konstantinidis K.T."/>
            <person name="Eloe-Fadrosh E.A."/>
            <person name="Kyrpides N.C."/>
            <person name="Woyke T."/>
        </authorList>
    </citation>
    <scope>NUCLEOTIDE SEQUENCE</scope>
    <source>
        <strain evidence="1">GVMAG-M-3300021964-36</strain>
    </source>
</reference>
<proteinExistence type="predicted"/>
<dbReference type="EMBL" id="MN739486">
    <property type="protein sequence ID" value="QHT07815.1"/>
    <property type="molecule type" value="Genomic_DNA"/>
</dbReference>
<accession>A0A6C0CWD4</accession>